<evidence type="ECO:0000313" key="3">
    <source>
        <dbReference type="Proteomes" id="UP000198716"/>
    </source>
</evidence>
<gene>
    <name evidence="2" type="ORF">SAMN04487819_116134</name>
</gene>
<name>A0A1I2BK07_9ACTN</name>
<dbReference type="AlphaFoldDB" id="A0A1I2BK07"/>
<evidence type="ECO:0000313" key="2">
    <source>
        <dbReference type="EMBL" id="SFE56128.1"/>
    </source>
</evidence>
<proteinExistence type="predicted"/>
<protein>
    <submittedName>
        <fullName evidence="2">Uncharacterized protein</fullName>
    </submittedName>
</protein>
<accession>A0A1I2BK07</accession>
<feature type="region of interest" description="Disordered" evidence="1">
    <location>
        <begin position="78"/>
        <end position="98"/>
    </location>
</feature>
<dbReference type="EMBL" id="FOMZ01000016">
    <property type="protein sequence ID" value="SFE56128.1"/>
    <property type="molecule type" value="Genomic_DNA"/>
</dbReference>
<feature type="region of interest" description="Disordered" evidence="1">
    <location>
        <begin position="160"/>
        <end position="183"/>
    </location>
</feature>
<evidence type="ECO:0000256" key="1">
    <source>
        <dbReference type="SAM" id="MobiDB-lite"/>
    </source>
</evidence>
<dbReference type="Proteomes" id="UP000198716">
    <property type="component" value="Unassembled WGS sequence"/>
</dbReference>
<organism evidence="2 3">
    <name type="scientific">Actinopolyspora alba</name>
    <dbReference type="NCBI Taxonomy" id="673379"/>
    <lineage>
        <taxon>Bacteria</taxon>
        <taxon>Bacillati</taxon>
        <taxon>Actinomycetota</taxon>
        <taxon>Actinomycetes</taxon>
        <taxon>Actinopolysporales</taxon>
        <taxon>Actinopolysporaceae</taxon>
        <taxon>Actinopolyspora</taxon>
        <taxon>Actinopolyspora alba group</taxon>
    </lineage>
</organism>
<sequence length="183" mass="19789">MPVKGSGGDKLEAGERCERAATVVRDIPGGRRRFGMLYRFNRERFPSRRPISLLPRGRRRSTAVVRVRQEAVRGKARAKHGVSSGVVRGASATGGAPVSGVGRDVAGHAASRGDAVLASPGSGWREIEFLTGSFVVVNRVEVCREQELCHRCVRRAVVPPSRRKGAGHPNVRSADSGAWSRDR</sequence>
<reference evidence="3" key="1">
    <citation type="submission" date="2016-10" db="EMBL/GenBank/DDBJ databases">
        <authorList>
            <person name="Varghese N."/>
            <person name="Submissions S."/>
        </authorList>
    </citation>
    <scope>NUCLEOTIDE SEQUENCE [LARGE SCALE GENOMIC DNA]</scope>
    <source>
        <strain evidence="3">DSM 45004</strain>
    </source>
</reference>
<keyword evidence="3" id="KW-1185">Reference proteome</keyword>